<keyword evidence="9" id="KW-0274">FAD</keyword>
<protein>
    <submittedName>
        <fullName evidence="18">Glutamate synthase large subunit</fullName>
        <ecNumber evidence="18">1.4.1.13</ecNumber>
    </submittedName>
</protein>
<dbReference type="CDD" id="cd00982">
    <property type="entry name" value="gltB_C"/>
    <property type="match status" value="1"/>
</dbReference>
<evidence type="ECO:0000256" key="3">
    <source>
        <dbReference type="ARBA" id="ARBA00001974"/>
    </source>
</evidence>
<dbReference type="GO" id="GO:0046872">
    <property type="term" value="F:metal ion binding"/>
    <property type="evidence" value="ECO:0007669"/>
    <property type="project" value="UniProtKB-KW"/>
</dbReference>
<keyword evidence="15" id="KW-0003">3Fe-4S</keyword>
<dbReference type="InterPro" id="IPR002932">
    <property type="entry name" value="Glu_synthdom"/>
</dbReference>
<dbReference type="NCBIfam" id="NF008730">
    <property type="entry name" value="PRK11750.1"/>
    <property type="match status" value="1"/>
</dbReference>
<feature type="domain" description="Glutamine amidotransferase type-2" evidence="17">
    <location>
        <begin position="22"/>
        <end position="419"/>
    </location>
</feature>
<sequence>MSKNNFPEQQGLYNPNMEKDSCGVGFIANINGVKSNSILEKSLQILKNLQHRGAVGADSTTGDGSGIMIQIPHNFLKNETEKIGLALPNPGSYAVGMVFLPREPHVRLFCEGIFEKVLKQEDQRLLGWREVPVDEKACGESARATMPVVIQVFIDRNNQAKNIFRQKLLIIRKQVQSLIENSRGLNTDSFYICSLSDSTIVYKGQLLGHKLSEFYLDLQNSDVETAIAIVHERYSTNTFPSWNLAQPFRYIAHNGEINTIRGNINKMNAREGVMYSKTLGENFKKILPVIEQNGSDSSSLDNAFELFIQNGHSMEYTMMMLVPEAWQNNTAITNDRRAFYEYHARLMEPWDGPATIAFTDGIKVGVTLDRNGLRPARYLVTKDNMVIMASETGAVDIDDSLISEKGIIDAGKILLVDTSQGKLIYDNEIKKNISTTKPFEDWIKRNKLTLKDIKQSYETKIMRKETLLLKQEMFGYTQAELKQIIATIADTGKEPIGSMGLDSPLAVLSDKPQLLFNYFKQTFAQVTNPPIDPIRESSVMSLTQYIGSHGKLLDEIETETDRKYIEIKCPILSDSELEDIKHLDNEDFKTITIPITFETDRKNGLKEALEYLCKRAEDSALAGHNILILSDRNTNMYNAPIPSLLALSAVNNHLIQKKLRTSVDLILETGDTRDVMHTALLLGYGAKAINPYMVYHIISNIIENEKYIKNINNVDDGFENYCKAICDGLLKIISRMGISTLQSYNGAQVFQSIGINVDVINQYFPHTSSRISGITLDDIANEVIQRHCSIYENDNSLNAKDERLLTPSAVKALRDLSINNHYRSYLDYSNDVNEKFVTIRDLLEFKNGESIPLCEVESVESILKRFTISGMSFGSLSKEAHETIAIAMNKIGATSNSGEGGEDPNRYKLGPNGENVKSAVKQVASARFGVTTNYLVNCDELQIKIAQGAKPGEGGHLPGNKVTQEIAKFRHSVPGIDLISPPPHHDIYSIEDLAQLIFDLKNVNPAARIGVKLVSEAGIGTVAAGVVKGHADVIMISGHDGGTGASPISSMQYVGLPWELGVAEVQQTLLLNNLRSRVTVQVDGKLKSGRDIIIAALLGAEEYGFATTALISLGCIMCKQCALNRCPVGITTQDPKLRNRFKGKPEHLINYLTFIAQEAREIMAQLGFKSIDEMIGRVDMLKVKGNLSSKLKNLDLSSILHRPELPSRIVGKCVVSQDHNIDTVLDRELVKLSEPALERASKVGFTFKVRNTNRTVGAMLSGEIAKKYGDEGLPEDTIVAKFEGSAGQSFGAFAVNGLTLILHGESNDYLGKGLCGGKIILLPDENATFSPSENVIAGNTLLYGATSGKAFIAGKVGQRFCVRNSGATAIVEGIGNHGCEYMTGGTAVILGTTGRNFGAGMSGGVAYILDENQDFISKCNQEIVKISPVLDSNDINKLKELINDHYHYTKSVKAKTILDNWNTSIKNFLKVTSPIYEEAIKLK</sequence>
<comment type="cofactor">
    <cofactor evidence="2">
        <name>[3Fe-4S] cluster</name>
        <dbReference type="ChEBI" id="CHEBI:21137"/>
    </cofactor>
</comment>
<reference evidence="18" key="1">
    <citation type="submission" date="2020-12" db="EMBL/GenBank/DDBJ databases">
        <title>Clostridium thailandense sp. nov., a novel acetogenic bacterium isolated from peat land soil in Thailand.</title>
        <authorList>
            <person name="Chaikitkaew S."/>
            <person name="Birkeland N.K."/>
        </authorList>
    </citation>
    <scope>NUCLEOTIDE SEQUENCE</scope>
    <source>
        <strain evidence="18">PL3</strain>
    </source>
</reference>
<keyword evidence="10" id="KW-0315">Glutamine amidotransferase</keyword>
<dbReference type="Pfam" id="PF01645">
    <property type="entry name" value="Glu_synthase"/>
    <property type="match status" value="1"/>
</dbReference>
<evidence type="ECO:0000256" key="15">
    <source>
        <dbReference type="ARBA" id="ARBA00023291"/>
    </source>
</evidence>
<dbReference type="InterPro" id="IPR017932">
    <property type="entry name" value="GATase_2_dom"/>
</dbReference>
<dbReference type="InterPro" id="IPR002489">
    <property type="entry name" value="Glu_synth_asu_C"/>
</dbReference>
<comment type="cofactor">
    <cofactor evidence="3">
        <name>FAD</name>
        <dbReference type="ChEBI" id="CHEBI:57692"/>
    </cofactor>
</comment>
<dbReference type="FunFam" id="2.160.20.60:FF:000001">
    <property type="entry name" value="Glutamate synthase, large subunit"/>
    <property type="match status" value="1"/>
</dbReference>
<dbReference type="Pfam" id="PF00310">
    <property type="entry name" value="GATase_2"/>
    <property type="match status" value="1"/>
</dbReference>
<evidence type="ECO:0000256" key="8">
    <source>
        <dbReference type="ARBA" id="ARBA00022723"/>
    </source>
</evidence>
<dbReference type="Pfam" id="PF04898">
    <property type="entry name" value="Glu_syn_central"/>
    <property type="match status" value="1"/>
</dbReference>
<evidence type="ECO:0000256" key="5">
    <source>
        <dbReference type="ARBA" id="ARBA00022605"/>
    </source>
</evidence>
<dbReference type="Proteomes" id="UP000694308">
    <property type="component" value="Unassembled WGS sequence"/>
</dbReference>
<dbReference type="CDD" id="cd00713">
    <property type="entry name" value="GltS"/>
    <property type="match status" value="1"/>
</dbReference>
<comment type="cofactor">
    <cofactor evidence="1">
        <name>FMN</name>
        <dbReference type="ChEBI" id="CHEBI:58210"/>
    </cofactor>
</comment>
<evidence type="ECO:0000256" key="16">
    <source>
        <dbReference type="ARBA" id="ARBA00029440"/>
    </source>
</evidence>
<keyword evidence="8" id="KW-0479">Metal-binding</keyword>
<evidence type="ECO:0000256" key="7">
    <source>
        <dbReference type="ARBA" id="ARBA00022643"/>
    </source>
</evidence>
<keyword evidence="19" id="KW-1185">Reference proteome</keyword>
<dbReference type="PANTHER" id="PTHR11938">
    <property type="entry name" value="FAD NADPH DEHYDROGENASE/OXIDOREDUCTASE"/>
    <property type="match status" value="1"/>
</dbReference>
<dbReference type="FunFam" id="3.60.20.10:FF:000001">
    <property type="entry name" value="Glutamate synthase, large subunit"/>
    <property type="match status" value="1"/>
</dbReference>
<evidence type="ECO:0000313" key="18">
    <source>
        <dbReference type="EMBL" id="MBV7276356.1"/>
    </source>
</evidence>
<proteinExistence type="inferred from homology"/>
<evidence type="ECO:0000313" key="19">
    <source>
        <dbReference type="Proteomes" id="UP000694308"/>
    </source>
</evidence>
<evidence type="ECO:0000256" key="11">
    <source>
        <dbReference type="ARBA" id="ARBA00023002"/>
    </source>
</evidence>
<evidence type="ECO:0000256" key="14">
    <source>
        <dbReference type="ARBA" id="ARBA00023164"/>
    </source>
</evidence>
<comment type="caution">
    <text evidence="18">The sequence shown here is derived from an EMBL/GenBank/DDBJ whole genome shotgun (WGS) entry which is preliminary data.</text>
</comment>
<dbReference type="PROSITE" id="PS51278">
    <property type="entry name" value="GATASE_TYPE_2"/>
    <property type="match status" value="1"/>
</dbReference>
<organism evidence="18 19">
    <name type="scientific">Clostridium thailandense</name>
    <dbReference type="NCBI Taxonomy" id="2794346"/>
    <lineage>
        <taxon>Bacteria</taxon>
        <taxon>Bacillati</taxon>
        <taxon>Bacillota</taxon>
        <taxon>Clostridia</taxon>
        <taxon>Eubacteriales</taxon>
        <taxon>Clostridiaceae</taxon>
        <taxon>Clostridium</taxon>
    </lineage>
</organism>
<keyword evidence="5" id="KW-0028">Amino-acid biosynthesis</keyword>
<dbReference type="EC" id="1.4.1.13" evidence="18"/>
<dbReference type="InterPro" id="IPR006982">
    <property type="entry name" value="Glu_synth_centr_N"/>
</dbReference>
<accession>A0A949TZ66</accession>
<evidence type="ECO:0000256" key="9">
    <source>
        <dbReference type="ARBA" id="ARBA00022827"/>
    </source>
</evidence>
<dbReference type="EMBL" id="JAEEGC010000171">
    <property type="protein sequence ID" value="MBV7276356.1"/>
    <property type="molecule type" value="Genomic_DNA"/>
</dbReference>
<gene>
    <name evidence="18" type="primary">gltB</name>
    <name evidence="18" type="ORF">I6U48_26070</name>
</gene>
<evidence type="ECO:0000256" key="1">
    <source>
        <dbReference type="ARBA" id="ARBA00001917"/>
    </source>
</evidence>
<dbReference type="InterPro" id="IPR050711">
    <property type="entry name" value="ET-N_metabolism_enzyme"/>
</dbReference>
<keyword evidence="6" id="KW-0285">Flavoprotein</keyword>
<dbReference type="RefSeq" id="WP_218323415.1">
    <property type="nucleotide sequence ID" value="NZ_JAEEGC010000171.1"/>
</dbReference>
<dbReference type="CDD" id="cd02808">
    <property type="entry name" value="GltS_FMN"/>
    <property type="match status" value="1"/>
</dbReference>
<keyword evidence="12" id="KW-0408">Iron</keyword>
<evidence type="ECO:0000259" key="17">
    <source>
        <dbReference type="PROSITE" id="PS51278"/>
    </source>
</evidence>
<dbReference type="GO" id="GO:0051538">
    <property type="term" value="F:3 iron, 4 sulfur cluster binding"/>
    <property type="evidence" value="ECO:0007669"/>
    <property type="project" value="UniProtKB-KW"/>
</dbReference>
<dbReference type="GO" id="GO:0019676">
    <property type="term" value="P:ammonia assimilation cycle"/>
    <property type="evidence" value="ECO:0007669"/>
    <property type="project" value="TreeGrafter"/>
</dbReference>
<evidence type="ECO:0000256" key="2">
    <source>
        <dbReference type="ARBA" id="ARBA00001927"/>
    </source>
</evidence>
<dbReference type="Pfam" id="PF01493">
    <property type="entry name" value="GXGXG"/>
    <property type="match status" value="1"/>
</dbReference>
<evidence type="ECO:0000256" key="13">
    <source>
        <dbReference type="ARBA" id="ARBA00023014"/>
    </source>
</evidence>
<comment type="similarity">
    <text evidence="4">Belongs to the glutamate synthase family.</text>
</comment>
<evidence type="ECO:0000256" key="12">
    <source>
        <dbReference type="ARBA" id="ARBA00023004"/>
    </source>
</evidence>
<keyword evidence="14" id="KW-0314">Glutamate biosynthesis</keyword>
<keyword evidence="13" id="KW-0411">Iron-sulfur</keyword>
<dbReference type="GO" id="GO:0004355">
    <property type="term" value="F:glutamate synthase (NADPH) activity"/>
    <property type="evidence" value="ECO:0007669"/>
    <property type="project" value="UniProtKB-EC"/>
</dbReference>
<name>A0A949TZ66_9CLOT</name>
<comment type="pathway">
    <text evidence="16">Amino-acid biosynthesis.</text>
</comment>
<evidence type="ECO:0000256" key="6">
    <source>
        <dbReference type="ARBA" id="ARBA00022630"/>
    </source>
</evidence>
<dbReference type="FunFam" id="3.20.20.70:FF:000031">
    <property type="entry name" value="Glutamate synthase 1 [NADH]"/>
    <property type="match status" value="1"/>
</dbReference>
<dbReference type="PANTHER" id="PTHR11938:SF133">
    <property type="entry name" value="GLUTAMATE SYNTHASE (NADH)"/>
    <property type="match status" value="1"/>
</dbReference>
<evidence type="ECO:0000256" key="4">
    <source>
        <dbReference type="ARBA" id="ARBA00009716"/>
    </source>
</evidence>
<keyword evidence="7" id="KW-0288">FMN</keyword>
<evidence type="ECO:0000256" key="10">
    <source>
        <dbReference type="ARBA" id="ARBA00022962"/>
    </source>
</evidence>
<dbReference type="GO" id="GO:0006537">
    <property type="term" value="P:glutamate biosynthetic process"/>
    <property type="evidence" value="ECO:0007669"/>
    <property type="project" value="UniProtKB-KW"/>
</dbReference>
<keyword evidence="11 18" id="KW-0560">Oxidoreductase</keyword>